<evidence type="ECO:0000313" key="2">
    <source>
        <dbReference type="Proteomes" id="UP000011599"/>
    </source>
</evidence>
<reference evidence="1 2" key="1">
    <citation type="journal article" date="2014" name="PLoS Genet.">
        <title>Phylogenetically driven sequencing of extremely halophilic archaea reveals strategies for static and dynamic osmo-response.</title>
        <authorList>
            <person name="Becker E.A."/>
            <person name="Seitzer P.M."/>
            <person name="Tritt A."/>
            <person name="Larsen D."/>
            <person name="Krusor M."/>
            <person name="Yao A.I."/>
            <person name="Wu D."/>
            <person name="Madern D."/>
            <person name="Eisen J.A."/>
            <person name="Darling A.E."/>
            <person name="Facciotti M.T."/>
        </authorList>
    </citation>
    <scope>NUCLEOTIDE SEQUENCE [LARGE SCALE GENOMIC DNA]</scope>
    <source>
        <strain evidence="1 2">GA33</strain>
    </source>
</reference>
<dbReference type="Proteomes" id="UP000011599">
    <property type="component" value="Unassembled WGS sequence"/>
</dbReference>
<dbReference type="PATRIC" id="fig|1114856.3.peg.963"/>
<protein>
    <submittedName>
        <fullName evidence="1">Uncharacterized protein</fullName>
    </submittedName>
</protein>
<organism evidence="1 2">
    <name type="scientific">Natronorubrum tibetense GA33</name>
    <dbReference type="NCBI Taxonomy" id="1114856"/>
    <lineage>
        <taxon>Archaea</taxon>
        <taxon>Methanobacteriati</taxon>
        <taxon>Methanobacteriota</taxon>
        <taxon>Stenosarchaea group</taxon>
        <taxon>Halobacteria</taxon>
        <taxon>Halobacteriales</taxon>
        <taxon>Natrialbaceae</taxon>
        <taxon>Natronorubrum</taxon>
    </lineage>
</organism>
<accession>L9W424</accession>
<name>L9W424_9EURY</name>
<gene>
    <name evidence="1" type="ORF">C496_04650</name>
</gene>
<dbReference type="EMBL" id="AOHW01000014">
    <property type="protein sequence ID" value="ELY44072.1"/>
    <property type="molecule type" value="Genomic_DNA"/>
</dbReference>
<evidence type="ECO:0000313" key="1">
    <source>
        <dbReference type="EMBL" id="ELY44072.1"/>
    </source>
</evidence>
<comment type="caution">
    <text evidence="1">The sequence shown here is derived from an EMBL/GenBank/DDBJ whole genome shotgun (WGS) entry which is preliminary data.</text>
</comment>
<dbReference type="RefSeq" id="WP_006088688.1">
    <property type="nucleotide sequence ID" value="NZ_AOHW01000014.1"/>
</dbReference>
<proteinExistence type="predicted"/>
<sequence>MVRGTSGPALTLVPFGHSLIHRKTLRVFHAVARGTRDDLAQLRVATRCSLVETQRAPPRVVRIDRCETRK</sequence>
<dbReference type="AlphaFoldDB" id="L9W424"/>
<keyword evidence="2" id="KW-1185">Reference proteome</keyword>